<evidence type="ECO:0000259" key="10">
    <source>
        <dbReference type="SMART" id="SM00387"/>
    </source>
</evidence>
<feature type="domain" description="Histidine kinase/HSP90-like ATPase" evidence="10">
    <location>
        <begin position="281"/>
        <end position="377"/>
    </location>
</feature>
<sequence length="379" mass="40091">MTRPDLTGSDRRTLVLASCGAAVLCAIAQVLLFAGSGQVAELVVNLLVDVCLLGVVRLPRTVGTLTLAATAALAMSTGATQVFAPVAAPLVVSFLVYLLPWRQAFAFAAALALLAIPIWAPTWTALYFSLSATALPAVVALWLKTRYELVRSLRRRAELADAERHLLAERAEVAERRRLAAEMHDIVTHHVTEIVLNAEALRVTARDEPVRTAADQIRRAGARTLNELRELMQVVAGDELPGKSVGGRPPDRDTGGDLAELVSGEGVTLSVSGDAAEVPAVVARAAYRVVQESLTNARKHAPGAPVTVTLSYRGDRVEVEVHNQPPHPSLSPSLAATGSGMGLIGLRRRVTLLGGVFAAEDDGQGGFVVSATIPTDQRP</sequence>
<reference evidence="11 12" key="1">
    <citation type="submission" date="2020-08" db="EMBL/GenBank/DDBJ databases">
        <title>Genomic Encyclopedia of Type Strains, Phase IV (KMG-IV): sequencing the most valuable type-strain genomes for metagenomic binning, comparative biology and taxonomic classification.</title>
        <authorList>
            <person name="Goeker M."/>
        </authorList>
    </citation>
    <scope>NUCLEOTIDE SEQUENCE [LARGE SCALE GENOMIC DNA]</scope>
    <source>
        <strain evidence="11 12">DSM 45385</strain>
    </source>
</reference>
<protein>
    <recommendedName>
        <fullName evidence="2">histidine kinase</fullName>
        <ecNumber evidence="2">2.7.13.3</ecNumber>
    </recommendedName>
</protein>
<evidence type="ECO:0000256" key="5">
    <source>
        <dbReference type="ARBA" id="ARBA00022741"/>
    </source>
</evidence>
<dbReference type="GO" id="GO:0046983">
    <property type="term" value="F:protein dimerization activity"/>
    <property type="evidence" value="ECO:0007669"/>
    <property type="project" value="InterPro"/>
</dbReference>
<feature type="transmembrane region" description="Helical" evidence="9">
    <location>
        <begin position="104"/>
        <end position="120"/>
    </location>
</feature>
<dbReference type="GO" id="GO:0000155">
    <property type="term" value="F:phosphorelay sensor kinase activity"/>
    <property type="evidence" value="ECO:0007669"/>
    <property type="project" value="InterPro"/>
</dbReference>
<dbReference type="Pfam" id="PF02518">
    <property type="entry name" value="HATPase_c"/>
    <property type="match status" value="1"/>
</dbReference>
<dbReference type="GO" id="GO:0016020">
    <property type="term" value="C:membrane"/>
    <property type="evidence" value="ECO:0007669"/>
    <property type="project" value="InterPro"/>
</dbReference>
<dbReference type="PANTHER" id="PTHR24421">
    <property type="entry name" value="NITRATE/NITRITE SENSOR PROTEIN NARX-RELATED"/>
    <property type="match status" value="1"/>
</dbReference>
<evidence type="ECO:0000256" key="9">
    <source>
        <dbReference type="SAM" id="Phobius"/>
    </source>
</evidence>
<keyword evidence="9" id="KW-0812">Transmembrane</keyword>
<feature type="transmembrane region" description="Helical" evidence="9">
    <location>
        <begin position="79"/>
        <end position="99"/>
    </location>
</feature>
<dbReference type="SUPFAM" id="SSF55874">
    <property type="entry name" value="ATPase domain of HSP90 chaperone/DNA topoisomerase II/histidine kinase"/>
    <property type="match status" value="1"/>
</dbReference>
<dbReference type="Gene3D" id="1.20.5.1930">
    <property type="match status" value="1"/>
</dbReference>
<comment type="catalytic activity">
    <reaction evidence="1">
        <text>ATP + protein L-histidine = ADP + protein N-phospho-L-histidine.</text>
        <dbReference type="EC" id="2.7.13.3"/>
    </reaction>
</comment>
<dbReference type="PANTHER" id="PTHR24421:SF10">
    <property type="entry name" value="NITRATE_NITRITE SENSOR PROTEIN NARQ"/>
    <property type="match status" value="1"/>
</dbReference>
<accession>A0A7W8ACE7</accession>
<evidence type="ECO:0000256" key="3">
    <source>
        <dbReference type="ARBA" id="ARBA00022553"/>
    </source>
</evidence>
<dbReference type="EC" id="2.7.13.3" evidence="2"/>
<evidence type="ECO:0000256" key="6">
    <source>
        <dbReference type="ARBA" id="ARBA00022777"/>
    </source>
</evidence>
<dbReference type="GO" id="GO:0005524">
    <property type="term" value="F:ATP binding"/>
    <property type="evidence" value="ECO:0007669"/>
    <property type="project" value="UniProtKB-KW"/>
</dbReference>
<proteinExistence type="predicted"/>
<organism evidence="11 12">
    <name type="scientific">Nonomuraea endophytica</name>
    <dbReference type="NCBI Taxonomy" id="714136"/>
    <lineage>
        <taxon>Bacteria</taxon>
        <taxon>Bacillati</taxon>
        <taxon>Actinomycetota</taxon>
        <taxon>Actinomycetes</taxon>
        <taxon>Streptosporangiales</taxon>
        <taxon>Streptosporangiaceae</taxon>
        <taxon>Nonomuraea</taxon>
    </lineage>
</organism>
<keyword evidence="6 11" id="KW-0418">Kinase</keyword>
<dbReference type="Gene3D" id="3.30.565.10">
    <property type="entry name" value="Histidine kinase-like ATPase, C-terminal domain"/>
    <property type="match status" value="1"/>
</dbReference>
<evidence type="ECO:0000256" key="1">
    <source>
        <dbReference type="ARBA" id="ARBA00000085"/>
    </source>
</evidence>
<evidence type="ECO:0000256" key="2">
    <source>
        <dbReference type="ARBA" id="ARBA00012438"/>
    </source>
</evidence>
<dbReference type="EMBL" id="JACHIN010000015">
    <property type="protein sequence ID" value="MBB5083074.1"/>
    <property type="molecule type" value="Genomic_DNA"/>
</dbReference>
<keyword evidence="5" id="KW-0547">Nucleotide-binding</keyword>
<keyword evidence="3" id="KW-0597">Phosphoprotein</keyword>
<evidence type="ECO:0000256" key="7">
    <source>
        <dbReference type="ARBA" id="ARBA00022840"/>
    </source>
</evidence>
<dbReference type="InterPro" id="IPR050482">
    <property type="entry name" value="Sensor_HK_TwoCompSys"/>
</dbReference>
<dbReference type="AlphaFoldDB" id="A0A7W8ACE7"/>
<keyword evidence="9" id="KW-0472">Membrane</keyword>
<keyword evidence="9" id="KW-1133">Transmembrane helix</keyword>
<dbReference type="RefSeq" id="WP_184971812.1">
    <property type="nucleotide sequence ID" value="NZ_JACHIN010000015.1"/>
</dbReference>
<name>A0A7W8ACE7_9ACTN</name>
<dbReference type="SMART" id="SM00387">
    <property type="entry name" value="HATPase_c"/>
    <property type="match status" value="1"/>
</dbReference>
<evidence type="ECO:0000313" key="12">
    <source>
        <dbReference type="Proteomes" id="UP000568380"/>
    </source>
</evidence>
<evidence type="ECO:0000313" key="11">
    <source>
        <dbReference type="EMBL" id="MBB5083074.1"/>
    </source>
</evidence>
<dbReference type="Pfam" id="PF07730">
    <property type="entry name" value="HisKA_3"/>
    <property type="match status" value="1"/>
</dbReference>
<dbReference type="CDD" id="cd16917">
    <property type="entry name" value="HATPase_UhpB-NarQ-NarX-like"/>
    <property type="match status" value="1"/>
</dbReference>
<dbReference type="InterPro" id="IPR011712">
    <property type="entry name" value="Sig_transdc_His_kin_sub3_dim/P"/>
</dbReference>
<keyword evidence="8" id="KW-0902">Two-component regulatory system</keyword>
<evidence type="ECO:0000256" key="4">
    <source>
        <dbReference type="ARBA" id="ARBA00022679"/>
    </source>
</evidence>
<keyword evidence="4" id="KW-0808">Transferase</keyword>
<evidence type="ECO:0000256" key="8">
    <source>
        <dbReference type="ARBA" id="ARBA00023012"/>
    </source>
</evidence>
<gene>
    <name evidence="11" type="ORF">HNR40_008577</name>
</gene>
<dbReference type="InterPro" id="IPR036890">
    <property type="entry name" value="HATPase_C_sf"/>
</dbReference>
<keyword evidence="7" id="KW-0067">ATP-binding</keyword>
<dbReference type="InterPro" id="IPR003594">
    <property type="entry name" value="HATPase_dom"/>
</dbReference>
<keyword evidence="12" id="KW-1185">Reference proteome</keyword>
<feature type="transmembrane region" description="Helical" evidence="9">
    <location>
        <begin position="14"/>
        <end position="35"/>
    </location>
</feature>
<comment type="caution">
    <text evidence="11">The sequence shown here is derived from an EMBL/GenBank/DDBJ whole genome shotgun (WGS) entry which is preliminary data.</text>
</comment>
<dbReference type="Proteomes" id="UP000568380">
    <property type="component" value="Unassembled WGS sequence"/>
</dbReference>